<organism evidence="2">
    <name type="scientific">viral metagenome</name>
    <dbReference type="NCBI Taxonomy" id="1070528"/>
    <lineage>
        <taxon>unclassified sequences</taxon>
        <taxon>metagenomes</taxon>
        <taxon>organismal metagenomes</taxon>
    </lineage>
</organism>
<proteinExistence type="predicted"/>
<reference evidence="2" key="1">
    <citation type="submission" date="2020-03" db="EMBL/GenBank/DDBJ databases">
        <title>The deep terrestrial virosphere.</title>
        <authorList>
            <person name="Holmfeldt K."/>
            <person name="Nilsson E."/>
            <person name="Simone D."/>
            <person name="Lopez-Fernandez M."/>
            <person name="Wu X."/>
            <person name="de Brujin I."/>
            <person name="Lundin D."/>
            <person name="Andersson A."/>
            <person name="Bertilsson S."/>
            <person name="Dopson M."/>
        </authorList>
    </citation>
    <scope>NUCLEOTIDE SEQUENCE</scope>
    <source>
        <strain evidence="2">TM448A01540</strain>
    </source>
</reference>
<dbReference type="AlphaFoldDB" id="A0A6H1ZR14"/>
<sequence length="467" mass="51371">MLTHHQASAGARGLRPVTPAHRRAEDYARQWSGLPDGATKSSLLRLLEDVPARAMGLKPRERAFLHHLVKLQPAECFKPSAALAGLDLDAAGLALISTYADAYLMADLDVTCRTLARWREKTSRLGWISFRDSPDRTRYRIGAADAPEEAYGVDLRPLIVRYRELEALRDQDRVDRHELRTLRRTLSCRSTRIRSLLAVLLASEEHGFAQTALRAIEAVRRGKDLDMARMAVAQADAAVGRLEALLDHQVWSSSGVTEESGAPDRNGAQLLPTQPGKILISESSLGRGALREEYAASTEPTPAETDALDEDGEVLWQSSATYDDDPAEDDQDSVTVIEITPVSTTRRRPRVNAPAIGDIIIALPDILAQKDFPFTRHPMFPTDEALVVAYGQSAASRVGLTKEEIRRHSAGDAGVAFAVAALLAEFTADVRNRRAYLLGLVARLNDPLVTVNLWASWKRLVRVSTPD</sequence>
<accession>A0A6H1ZR14</accession>
<dbReference type="Pfam" id="PF03428">
    <property type="entry name" value="RP-C"/>
    <property type="match status" value="1"/>
</dbReference>
<protein>
    <submittedName>
        <fullName evidence="2">Putative replication protein</fullName>
    </submittedName>
</protein>
<feature type="domain" description="Plasmid replication protein C N-terminal" evidence="1">
    <location>
        <begin position="15"/>
        <end position="199"/>
    </location>
</feature>
<evidence type="ECO:0000313" key="2">
    <source>
        <dbReference type="EMBL" id="QJA49948.1"/>
    </source>
</evidence>
<dbReference type="InterPro" id="IPR005090">
    <property type="entry name" value="RepC_N"/>
</dbReference>
<gene>
    <name evidence="2" type="ORF">TM448A01540_0004</name>
</gene>
<evidence type="ECO:0000259" key="1">
    <source>
        <dbReference type="Pfam" id="PF03428"/>
    </source>
</evidence>
<dbReference type="EMBL" id="MT144165">
    <property type="protein sequence ID" value="QJA49948.1"/>
    <property type="molecule type" value="Genomic_DNA"/>
</dbReference>
<name>A0A6H1ZR14_9ZZZZ</name>